<proteinExistence type="predicted"/>
<accession>A0ABU5RWF9</accession>
<organism evidence="1 2">
    <name type="scientific">Cyanobium gracile UHCC 0139</name>
    <dbReference type="NCBI Taxonomy" id="3110308"/>
    <lineage>
        <taxon>Bacteria</taxon>
        <taxon>Bacillati</taxon>
        <taxon>Cyanobacteriota</taxon>
        <taxon>Cyanophyceae</taxon>
        <taxon>Synechococcales</taxon>
        <taxon>Prochlorococcaceae</taxon>
        <taxon>Cyanobium</taxon>
    </lineage>
</organism>
<name>A0ABU5RWF9_9CYAN</name>
<dbReference type="EMBL" id="JAYGHX010000008">
    <property type="protein sequence ID" value="MEA5392112.1"/>
    <property type="molecule type" value="Genomic_DNA"/>
</dbReference>
<dbReference type="Proteomes" id="UP001304461">
    <property type="component" value="Unassembled WGS sequence"/>
</dbReference>
<protein>
    <submittedName>
        <fullName evidence="1">Galactose oxidase</fullName>
    </submittedName>
</protein>
<gene>
    <name evidence="1" type="ORF">VB738_12670</name>
</gene>
<evidence type="ECO:0000313" key="2">
    <source>
        <dbReference type="Proteomes" id="UP001304461"/>
    </source>
</evidence>
<comment type="caution">
    <text evidence="1">The sequence shown here is derived from an EMBL/GenBank/DDBJ whole genome shotgun (WGS) entry which is preliminary data.</text>
</comment>
<reference evidence="1 2" key="1">
    <citation type="submission" date="2023-12" db="EMBL/GenBank/DDBJ databases">
        <title>Baltic Sea Cyanobacteria.</title>
        <authorList>
            <person name="Delbaje E."/>
            <person name="Fewer D.P."/>
            <person name="Shishido T.K."/>
        </authorList>
    </citation>
    <scope>NUCLEOTIDE SEQUENCE [LARGE SCALE GENOMIC DNA]</scope>
    <source>
        <strain evidence="1 2">UHCC 0139</strain>
    </source>
</reference>
<keyword evidence="2" id="KW-1185">Reference proteome</keyword>
<evidence type="ECO:0000313" key="1">
    <source>
        <dbReference type="EMBL" id="MEA5392112.1"/>
    </source>
</evidence>
<dbReference type="RefSeq" id="WP_323306079.1">
    <property type="nucleotide sequence ID" value="NZ_JAYGHX010000008.1"/>
</dbReference>
<sequence>MPPAPFHLGSRCSLEQPIEEWPYLGQEVLQSSRSRMVCMTCHWFRHHAGVNCIPVLTCQLHQGLLAHGEHLTRRCQGWTDDMTRQRGWCPEVA</sequence>